<dbReference type="Proteomes" id="UP000280296">
    <property type="component" value="Unassembled WGS sequence"/>
</dbReference>
<dbReference type="Pfam" id="PF07635">
    <property type="entry name" value="PSCyt1"/>
    <property type="match status" value="1"/>
</dbReference>
<dbReference type="EMBL" id="RYZH01000050">
    <property type="protein sequence ID" value="RUL84346.1"/>
    <property type="molecule type" value="Genomic_DNA"/>
</dbReference>
<accession>A0A432MEZ3</accession>
<evidence type="ECO:0000256" key="5">
    <source>
        <dbReference type="SAM" id="Coils"/>
    </source>
</evidence>
<evidence type="ECO:0000256" key="1">
    <source>
        <dbReference type="ARBA" id="ARBA00022617"/>
    </source>
</evidence>
<dbReference type="InterPro" id="IPR001680">
    <property type="entry name" value="WD40_rpt"/>
</dbReference>
<dbReference type="SUPFAM" id="SSF46626">
    <property type="entry name" value="Cytochrome c"/>
    <property type="match status" value="1"/>
</dbReference>
<feature type="domain" description="Cytochrome c" evidence="6">
    <location>
        <begin position="34"/>
        <end position="125"/>
    </location>
</feature>
<dbReference type="Gene3D" id="2.60.40.1080">
    <property type="match status" value="2"/>
</dbReference>
<dbReference type="InterPro" id="IPR011047">
    <property type="entry name" value="Quinoprotein_ADH-like_sf"/>
</dbReference>
<proteinExistence type="predicted"/>
<dbReference type="PANTHER" id="PTHR35889">
    <property type="entry name" value="CYCLOINULO-OLIGOSACCHARIDE FRUCTANOTRANSFERASE-RELATED"/>
    <property type="match status" value="1"/>
</dbReference>
<evidence type="ECO:0000259" key="6">
    <source>
        <dbReference type="PROSITE" id="PS51007"/>
    </source>
</evidence>
<keyword evidence="8" id="KW-1185">Reference proteome</keyword>
<keyword evidence="2 4" id="KW-0479">Metal-binding</keyword>
<name>A0A432MEZ3_9BACT</name>
<keyword evidence="3 4" id="KW-0408">Iron</keyword>
<gene>
    <name evidence="7" type="ORF">TsocGM_20625</name>
</gene>
<dbReference type="PROSITE" id="PS51007">
    <property type="entry name" value="CYTC"/>
    <property type="match status" value="1"/>
</dbReference>
<reference evidence="7 8" key="2">
    <citation type="submission" date="2019-01" db="EMBL/GenBank/DDBJ databases">
        <title>Tautonia sociabilis, a novel thermotolerant planctomycete of Isosphaeraceae family, isolated from a 4000 m deep subterranean habitat.</title>
        <authorList>
            <person name="Kovaleva O.L."/>
            <person name="Elcheninov A.G."/>
            <person name="Van Heerden E."/>
            <person name="Toshchakov S.V."/>
            <person name="Novikov A."/>
            <person name="Bonch-Osmolovskaya E.A."/>
            <person name="Kublanov I.V."/>
        </authorList>
    </citation>
    <scope>NUCLEOTIDE SEQUENCE [LARGE SCALE GENOMIC DNA]</scope>
    <source>
        <strain evidence="7 8">GM2012</strain>
    </source>
</reference>
<dbReference type="InterPro" id="IPR022655">
    <property type="entry name" value="DUF1553"/>
</dbReference>
<dbReference type="InterPro" id="IPR011429">
    <property type="entry name" value="Cyt_c_Planctomycete-type"/>
</dbReference>
<dbReference type="InterPro" id="IPR036909">
    <property type="entry name" value="Cyt_c-like_dom_sf"/>
</dbReference>
<dbReference type="SMART" id="SM00320">
    <property type="entry name" value="WD40"/>
    <property type="match status" value="6"/>
</dbReference>
<reference evidence="7 8" key="1">
    <citation type="submission" date="2018-12" db="EMBL/GenBank/DDBJ databases">
        <authorList>
            <person name="Toschakov S.V."/>
        </authorList>
    </citation>
    <scope>NUCLEOTIDE SEQUENCE [LARGE SCALE GENOMIC DNA]</scope>
    <source>
        <strain evidence="7 8">GM2012</strain>
    </source>
</reference>
<dbReference type="PANTHER" id="PTHR35889:SF3">
    <property type="entry name" value="F-BOX DOMAIN-CONTAINING PROTEIN"/>
    <property type="match status" value="1"/>
</dbReference>
<evidence type="ECO:0000256" key="3">
    <source>
        <dbReference type="ARBA" id="ARBA00023004"/>
    </source>
</evidence>
<evidence type="ECO:0000313" key="8">
    <source>
        <dbReference type="Proteomes" id="UP000280296"/>
    </source>
</evidence>
<comment type="caution">
    <text evidence="7">The sequence shown here is derived from an EMBL/GenBank/DDBJ whole genome shotgun (WGS) entry which is preliminary data.</text>
</comment>
<dbReference type="GO" id="GO:0046872">
    <property type="term" value="F:metal ion binding"/>
    <property type="evidence" value="ECO:0007669"/>
    <property type="project" value="UniProtKB-KW"/>
</dbReference>
<dbReference type="Pfam" id="PF07583">
    <property type="entry name" value="PSCyt2"/>
    <property type="match status" value="1"/>
</dbReference>
<protein>
    <submittedName>
        <fullName evidence="7">DUF1553 domain-containing protein</fullName>
    </submittedName>
</protein>
<dbReference type="GO" id="GO:0009055">
    <property type="term" value="F:electron transfer activity"/>
    <property type="evidence" value="ECO:0007669"/>
    <property type="project" value="InterPro"/>
</dbReference>
<dbReference type="GO" id="GO:0020037">
    <property type="term" value="F:heme binding"/>
    <property type="evidence" value="ECO:0007669"/>
    <property type="project" value="InterPro"/>
</dbReference>
<keyword evidence="5" id="KW-0175">Coiled coil</keyword>
<feature type="coiled-coil region" evidence="5">
    <location>
        <begin position="1338"/>
        <end position="1387"/>
    </location>
</feature>
<evidence type="ECO:0000256" key="2">
    <source>
        <dbReference type="ARBA" id="ARBA00022723"/>
    </source>
</evidence>
<dbReference type="Pfam" id="PF00400">
    <property type="entry name" value="WD40"/>
    <property type="match status" value="2"/>
</dbReference>
<dbReference type="SUPFAM" id="SSF50998">
    <property type="entry name" value="Quinoprotein alcohol dehydrogenase-like"/>
    <property type="match status" value="1"/>
</dbReference>
<keyword evidence="1 4" id="KW-0349">Heme</keyword>
<dbReference type="InterPro" id="IPR011444">
    <property type="entry name" value="DUF1549"/>
</dbReference>
<organism evidence="7 8">
    <name type="scientific">Tautonia sociabilis</name>
    <dbReference type="NCBI Taxonomy" id="2080755"/>
    <lineage>
        <taxon>Bacteria</taxon>
        <taxon>Pseudomonadati</taxon>
        <taxon>Planctomycetota</taxon>
        <taxon>Planctomycetia</taxon>
        <taxon>Isosphaerales</taxon>
        <taxon>Isosphaeraceae</taxon>
        <taxon>Tautonia</taxon>
    </lineage>
</organism>
<dbReference type="InterPro" id="IPR015943">
    <property type="entry name" value="WD40/YVTN_repeat-like_dom_sf"/>
</dbReference>
<dbReference type="Gene3D" id="2.130.10.10">
    <property type="entry name" value="YVTN repeat-like/Quinoprotein amine dehydrogenase"/>
    <property type="match status" value="2"/>
</dbReference>
<evidence type="ECO:0000313" key="7">
    <source>
        <dbReference type="EMBL" id="RUL84346.1"/>
    </source>
</evidence>
<dbReference type="OrthoDB" id="289126at2"/>
<dbReference type="Pfam" id="PF07587">
    <property type="entry name" value="PSD1"/>
    <property type="match status" value="1"/>
</dbReference>
<sequence length="1706" mass="184452">MPVSAFMLSLIPAATAPGADEPEASGSPGDAKVSYHQQIRPIFMARCQGCHQPAKAGGKFVMTDFARLLAGGESEIPAIVPGHPEESYLLDQVTPVDGEALMPQDGPPLDDSEIELIRRWIAEGAVDDSPEGEGVRYSSDNPPVYVRPPVISSIDVAPDGQTIAVSGFNEVLLLSADGSERKARLIGMSERIESVAFSPDGSKLAVTGGNPGRMGEVQIWEVASGRLLRSVPVTYDTVYGASWSPDGTKVAFGCADNTVRAIDVETGEQVLFLLAHEDWALDTIFSADGSHLVSVGRDMAVKLVEVDTQRFVDNITSITPGALKGGVHSVARHPSRDEIVVGGADGVPKLYRIERLTKRVIGDDGNLIREFPALKGRIFAVAVSPDGSKIAAASSLDNAGEVAVFNYDFDTSLPDEIKAINEKVVTTRSAEEAAKLDAYHKEGVKELARVSIPETGLYALAFRPDGMLLASGGDGVVRVIDPTTGAIAATFSPAPLDEGSAEVADANRPVTPRAVEADSSAEVAEADRLPEGAELVELAVSPAEVRLTNPFDSVQVVVSGTLASGEVVDLTRTAELSLSSPVAAVSRSGFVTPRTDGSALLEIRLAGQSASVPVVVQGLSGTFEVDFVRDVNPVLSRLGCNAGTCHGAQAGKNGFKLSLRGYDPIFDIRSLTDDHAARRVNLASPDDSLMLLKPAGIVPHEGGVLMSPDDPYYRIVRDWIAAGARLELDTPRVASIEVLPAKPVIGRVGARQQMRVVATYADGSSRDVTRDAFIESGNTEVAAAGDRGLISAARRGEAPILARFEGAYAATTLTVMGDREGFAWVEPEMYNPIDRLVARKWERMKILPSGLCTDSEFIRRVFLDLTGLPPSAEEVTAFLEDPRPTRAKREALVDRLIGSDAFVEYWTNKWADLLQVNAKFLGQEGATAFRGWIREQVAANTPYDEFVRKVLTASGSNRENPAASYYKILRSPAETMENTTHLFLGVRFNCNKCHDHPFERWTQDQYYETAAYFARVDLKPDPESGDRRIGGTAVEGAKPLYEIVADAEQGEITHERTGEVTPPEFPFEAEYQVPEGASRRVELAAWITSPDNPYFARSYANRIWGYLMGVGLIEPLDDIRAGNPPTNPELLDYLTEQFVSSGFDVRHLMRLIATSRTYQLSVETNEWNADDAINYSHALPKRLPAEVLYDSIFKVAGSIPRIPGVPDGTRAAALPDSGIDLPSGFLTTFGRPARESACECERSDDLQLGPIMALVSGPTVAEAIGDPNNAIAALSRELEGNAALINQLFLRILNRPARIEEIDACLEVFDQIEADHQALVAALARREAEVAALMPQWELEREEAIAQAKQALASYEAEIAPTLAERERQRQQAIAAAEADLSSYEENDLAKKIADWAAEQAQHLVPWQPLEARRLTASNGSTLEQRDDRSIVATGDKNGQGVYTIVAETEATGVHALRLEVLTDPDLPSRGPGRAKDGNFVLNEIEVFAAPLTDPTQVRKLTLTNPLADFNQDNFPIAAAIDGNTKDPAQGWAISPSSGVPHWATFQLAEPLDFPGGTLLTVKMTQNYQSKEHSIGRFRLSLSTQAEPVGLSLTEELAAIVSSSDSEWTDEQRSAVVAYFKATDGPYRQKQAALAAAKTPLPEDPKLVQLRQRLAEAEQPIPEDPTLARLRADLAMSANQIESRRLTAAQDIAWALINSPAFLFNH</sequence>
<evidence type="ECO:0000256" key="4">
    <source>
        <dbReference type="PROSITE-ProRule" id="PRU00433"/>
    </source>
</evidence>
<dbReference type="InterPro" id="IPR009056">
    <property type="entry name" value="Cyt_c-like_dom"/>
</dbReference>